<accession>A0AAV0BC93</accession>
<dbReference type="EMBL" id="CALTRL010004693">
    <property type="protein sequence ID" value="CAH7683451.1"/>
    <property type="molecule type" value="Genomic_DNA"/>
</dbReference>
<dbReference type="Proteomes" id="UP001153365">
    <property type="component" value="Unassembled WGS sequence"/>
</dbReference>
<protein>
    <submittedName>
        <fullName evidence="1">Uncharacterized protein</fullName>
    </submittedName>
</protein>
<keyword evidence="2" id="KW-1185">Reference proteome</keyword>
<comment type="caution">
    <text evidence="1">The sequence shown here is derived from an EMBL/GenBank/DDBJ whole genome shotgun (WGS) entry which is preliminary data.</text>
</comment>
<dbReference type="AlphaFoldDB" id="A0AAV0BC93"/>
<proteinExistence type="predicted"/>
<sequence>MIIFFTDVTTFFSIHLIVMPHNIKIYLRRIRMKINDNFSPFLDFFSKPGALSEPEDEKNRLMARNLLYFVSEPHNIDNRGFYPNMWSLSYYTVESWLKNPNSIFFQLYKDEIEKTALLGKIDILKKHITLSNRADELMPKSLHMKPRKEADVWKQLGDSRLENWYNEYQKKLIQLNADYKIHYDLLKNHEKNINILFKNFSKNKENRELKDSLHINQWIHSSTVKGFWERLDKSALSAEEGLLKRIDFSELKKTIEMNPRALTNS</sequence>
<organism evidence="1 2">
    <name type="scientific">Phakopsora pachyrhizi</name>
    <name type="common">Asian soybean rust disease fungus</name>
    <dbReference type="NCBI Taxonomy" id="170000"/>
    <lineage>
        <taxon>Eukaryota</taxon>
        <taxon>Fungi</taxon>
        <taxon>Dikarya</taxon>
        <taxon>Basidiomycota</taxon>
        <taxon>Pucciniomycotina</taxon>
        <taxon>Pucciniomycetes</taxon>
        <taxon>Pucciniales</taxon>
        <taxon>Phakopsoraceae</taxon>
        <taxon>Phakopsora</taxon>
    </lineage>
</organism>
<reference evidence="1" key="1">
    <citation type="submission" date="2022-06" db="EMBL/GenBank/DDBJ databases">
        <authorList>
            <consortium name="SYNGENTA / RWTH Aachen University"/>
        </authorList>
    </citation>
    <scope>NUCLEOTIDE SEQUENCE</scope>
</reference>
<gene>
    <name evidence="1" type="ORF">PPACK8108_LOCUS16973</name>
</gene>
<name>A0AAV0BC93_PHAPC</name>
<evidence type="ECO:0000313" key="2">
    <source>
        <dbReference type="Proteomes" id="UP001153365"/>
    </source>
</evidence>
<evidence type="ECO:0000313" key="1">
    <source>
        <dbReference type="EMBL" id="CAH7683451.1"/>
    </source>
</evidence>